<evidence type="ECO:0000259" key="5">
    <source>
        <dbReference type="PROSITE" id="PS50865"/>
    </source>
</evidence>
<dbReference type="InterPro" id="IPR027974">
    <property type="entry name" value="DUF4470"/>
</dbReference>
<evidence type="ECO:0000256" key="1">
    <source>
        <dbReference type="ARBA" id="ARBA00022723"/>
    </source>
</evidence>
<keyword evidence="3" id="KW-0862">Zinc</keyword>
<dbReference type="GO" id="GO:0000981">
    <property type="term" value="F:DNA-binding transcription factor activity, RNA polymerase II-specific"/>
    <property type="evidence" value="ECO:0007669"/>
    <property type="project" value="TreeGrafter"/>
</dbReference>
<dbReference type="InterPro" id="IPR024119">
    <property type="entry name" value="TF_DEAF-1"/>
</dbReference>
<gene>
    <name evidence="6" type="ORF">BDN70DRAFT_838420</name>
</gene>
<keyword evidence="7" id="KW-1185">Reference proteome</keyword>
<feature type="domain" description="MYND-type" evidence="5">
    <location>
        <begin position="1147"/>
        <end position="1186"/>
    </location>
</feature>
<dbReference type="Gene3D" id="6.10.140.2220">
    <property type="match status" value="1"/>
</dbReference>
<dbReference type="InterPro" id="IPR002893">
    <property type="entry name" value="Znf_MYND"/>
</dbReference>
<organism evidence="6 7">
    <name type="scientific">Pholiota conissans</name>
    <dbReference type="NCBI Taxonomy" id="109636"/>
    <lineage>
        <taxon>Eukaryota</taxon>
        <taxon>Fungi</taxon>
        <taxon>Dikarya</taxon>
        <taxon>Basidiomycota</taxon>
        <taxon>Agaricomycotina</taxon>
        <taxon>Agaricomycetes</taxon>
        <taxon>Agaricomycetidae</taxon>
        <taxon>Agaricales</taxon>
        <taxon>Agaricineae</taxon>
        <taxon>Strophariaceae</taxon>
        <taxon>Pholiota</taxon>
    </lineage>
</organism>
<evidence type="ECO:0000313" key="7">
    <source>
        <dbReference type="Proteomes" id="UP000807469"/>
    </source>
</evidence>
<evidence type="ECO:0000313" key="6">
    <source>
        <dbReference type="EMBL" id="KAF9476993.1"/>
    </source>
</evidence>
<dbReference type="PROSITE" id="PS01360">
    <property type="entry name" value="ZF_MYND_1"/>
    <property type="match status" value="1"/>
</dbReference>
<protein>
    <recommendedName>
        <fullName evidence="5">MYND-type domain-containing protein</fullName>
    </recommendedName>
</protein>
<sequence>MALPVIWPKMAYFYPIGNTPPICLTQGLAPEKRADILLLGCGDPRNILYTVYADLADGNRPLDVTCCDWEPAVLARNILLLTMIVDGVNPETAWSIFYHFFLDESSFNILIAQCRTLLQSSSDMTTWKNSKYGFFIRFCTDRTLSEIRRHWGLYAESKDLSKAKHKAWKASFLSEMETVREHIQRATLTALRSAGPLFMSVYEAGSKSYTSFWTTGVIKSSSSRVTDTPFANPTFSYSCTGKKLNVHFGTDPISAFFLAPVLAQVRAGNSSASVTIEDLGDSIKSQFFSWCSSFKARLSTRASANIVVRFFAGESLAFSQALHVCKQQIMIETGIYAHPWGGSPIVLDEADYGRSSGGAAPLLFNVIDTSNLTDHTGLLNLLVATVPLLDRKPWSTLYTNTLLRSINQGPAQSRLAQNALVDIPMLSMLLGISPSPHLWHFTTHSNKHEIYASGSTPVGQVHETISWKFALYIVPDTVLGPQNTQHGHFVMLCDPKKLAEFLSQIYLQMFADEKFPTSLMDVMGGTLKLNDICYVRASFVALLALVKGSVGVDWKQVMAHLMDLIDAERTLMMGFNNYQDVMCHLYLRNVHVPDVLASGYVETVRTPLDRFRSWNAVPPIVCIVLKIPRQKLKFLEDMVSGKNIYGPVFQCEILCDGAHSIFSSIQLTFGTTDVSIINGEPQVTIKEDQKGWSGNSFLIATFYLPSWLLTTTPNSTQVGLHIRSTPSSTQFLPILGKRLTVFLTALTDTAHVHVVRHRPNNARELECLRTTPAYSTLTASETTMDVTVKISPSGERATHLIVRKDITDPIAARLLASGSEVSVSPVADSILRVAFGSHSYRFVYPFAVQVKQLKTRIARKSSYIEIEAPIRQDFSDFRNLSLNPFPVSYDNKQINLLNIHYLNLDILPVLSLPGKEKDLQWVSVHSGMMFSPAEKEAQQRIIQGERNALVNLKETIGHIVLNYAGLQLVTPKGWSNIFSLKDPHPGSAHALLFVNAMKFDLASHTVVVEACVVPLFDGIMDKLSPALRRLDKQHFIKIITHEEEKRAWKLLLPVLAERCRTWKHTTTCEYRTRGVPASTEGSDYSPLCSCGKGKNLGNFGTNSEWRLFHGEATRIAIGPLFTFMDDASKTSADNSEDKGPSKPESNCANCGGSGKPTLLACSACKKTQYCSRECQKAHWKVHKKTCVAPK</sequence>
<dbReference type="EMBL" id="MU155275">
    <property type="protein sequence ID" value="KAF9476993.1"/>
    <property type="molecule type" value="Genomic_DNA"/>
</dbReference>
<evidence type="ECO:0000256" key="2">
    <source>
        <dbReference type="ARBA" id="ARBA00022771"/>
    </source>
</evidence>
<name>A0A9P6CYU9_9AGAR</name>
<comment type="caution">
    <text evidence="6">The sequence shown here is derived from an EMBL/GenBank/DDBJ whole genome shotgun (WGS) entry which is preliminary data.</text>
</comment>
<dbReference type="PANTHER" id="PTHR10237">
    <property type="entry name" value="DEFORMED EPIDERMAL AUTOREGULATORY FACTOR 1 HOMOLOG SUPPRESSIN"/>
    <property type="match status" value="1"/>
</dbReference>
<dbReference type="Proteomes" id="UP000807469">
    <property type="component" value="Unassembled WGS sequence"/>
</dbReference>
<dbReference type="PROSITE" id="PS50865">
    <property type="entry name" value="ZF_MYND_2"/>
    <property type="match status" value="1"/>
</dbReference>
<accession>A0A9P6CYU9</accession>
<keyword evidence="2 4" id="KW-0863">Zinc-finger</keyword>
<evidence type="ECO:0000256" key="3">
    <source>
        <dbReference type="ARBA" id="ARBA00022833"/>
    </source>
</evidence>
<dbReference type="OrthoDB" id="432970at2759"/>
<dbReference type="Pfam" id="PF14737">
    <property type="entry name" value="DUF4470"/>
    <property type="match status" value="1"/>
</dbReference>
<dbReference type="GO" id="GO:0008270">
    <property type="term" value="F:zinc ion binding"/>
    <property type="evidence" value="ECO:0007669"/>
    <property type="project" value="UniProtKB-KW"/>
</dbReference>
<dbReference type="PANTHER" id="PTHR10237:SF14">
    <property type="entry name" value="MYND-TYPE DOMAIN-CONTAINING PROTEIN"/>
    <property type="match status" value="1"/>
</dbReference>
<proteinExistence type="predicted"/>
<dbReference type="SUPFAM" id="SSF144232">
    <property type="entry name" value="HIT/MYND zinc finger-like"/>
    <property type="match status" value="1"/>
</dbReference>
<evidence type="ECO:0000256" key="4">
    <source>
        <dbReference type="PROSITE-ProRule" id="PRU00134"/>
    </source>
</evidence>
<keyword evidence="1" id="KW-0479">Metal-binding</keyword>
<reference evidence="6" key="1">
    <citation type="submission" date="2020-11" db="EMBL/GenBank/DDBJ databases">
        <authorList>
            <consortium name="DOE Joint Genome Institute"/>
            <person name="Ahrendt S."/>
            <person name="Riley R."/>
            <person name="Andreopoulos W."/>
            <person name="Labutti K."/>
            <person name="Pangilinan J."/>
            <person name="Ruiz-Duenas F.J."/>
            <person name="Barrasa J.M."/>
            <person name="Sanchez-Garcia M."/>
            <person name="Camarero S."/>
            <person name="Miyauchi S."/>
            <person name="Serrano A."/>
            <person name="Linde D."/>
            <person name="Babiker R."/>
            <person name="Drula E."/>
            <person name="Ayuso-Fernandez I."/>
            <person name="Pacheco R."/>
            <person name="Padilla G."/>
            <person name="Ferreira P."/>
            <person name="Barriuso J."/>
            <person name="Kellner H."/>
            <person name="Castanera R."/>
            <person name="Alfaro M."/>
            <person name="Ramirez L."/>
            <person name="Pisabarro A.G."/>
            <person name="Kuo A."/>
            <person name="Tritt A."/>
            <person name="Lipzen A."/>
            <person name="He G."/>
            <person name="Yan M."/>
            <person name="Ng V."/>
            <person name="Cullen D."/>
            <person name="Martin F."/>
            <person name="Rosso M.-N."/>
            <person name="Henrissat B."/>
            <person name="Hibbett D."/>
            <person name="Martinez A.T."/>
            <person name="Grigoriev I.V."/>
        </authorList>
    </citation>
    <scope>NUCLEOTIDE SEQUENCE</scope>
    <source>
        <strain evidence="6">CIRM-BRFM 674</strain>
    </source>
</reference>
<dbReference type="GO" id="GO:0005634">
    <property type="term" value="C:nucleus"/>
    <property type="evidence" value="ECO:0007669"/>
    <property type="project" value="TreeGrafter"/>
</dbReference>
<dbReference type="AlphaFoldDB" id="A0A9P6CYU9"/>
<dbReference type="Pfam" id="PF01753">
    <property type="entry name" value="zf-MYND"/>
    <property type="match status" value="1"/>
</dbReference>